<evidence type="ECO:0000256" key="1">
    <source>
        <dbReference type="SAM" id="Phobius"/>
    </source>
</evidence>
<feature type="transmembrane region" description="Helical" evidence="1">
    <location>
        <begin position="59"/>
        <end position="78"/>
    </location>
</feature>
<sequence>MSEDNRTNYEDRPYGFPRDLFASVKLYGIRLFSLLFVFGAPLLAMQFTGSGKVFPKQQTLEYICFVVLTFIIALYLMFPFNGGKNNLHAIRIFLTRRRKRYHSIDRMRNKEAVKNEKRGIGRKT</sequence>
<keyword evidence="1" id="KW-0472">Membrane</keyword>
<keyword evidence="3" id="KW-1185">Reference proteome</keyword>
<dbReference type="Proteomes" id="UP001519349">
    <property type="component" value="Unassembled WGS sequence"/>
</dbReference>
<evidence type="ECO:0000313" key="2">
    <source>
        <dbReference type="EMBL" id="MBP2620467.1"/>
    </source>
</evidence>
<keyword evidence="1" id="KW-0812">Transmembrane</keyword>
<reference evidence="2 3" key="1">
    <citation type="submission" date="2018-05" db="EMBL/GenBank/DDBJ databases">
        <title>Draft genome sequence of Streptococcus panodentis CCUG 70867T.</title>
        <authorList>
            <person name="Salva-Serra F."/>
            <person name="Mendez V."/>
            <person name="Jaen-Luchoro D."/>
            <person name="Gonzales-Siles L."/>
            <person name="Karlsson R."/>
            <person name="Engstrom-Jakobsson H."/>
            <person name="Busquets A."/>
            <person name="Gomila M."/>
            <person name="Pineiro-Iglesias B."/>
            <person name="Bennasar-Figueras A."/>
            <person name="Seeger M."/>
            <person name="Moore E."/>
        </authorList>
    </citation>
    <scope>NUCLEOTIDE SEQUENCE [LARGE SCALE GENOMIC DNA]</scope>
    <source>
        <strain evidence="2 3">CCUG 70867</strain>
    </source>
</reference>
<keyword evidence="1" id="KW-1133">Transmembrane helix</keyword>
<name>A0ABS5AV61_9STRE</name>
<dbReference type="RefSeq" id="WP_209550940.1">
    <property type="nucleotide sequence ID" value="NZ_QFAY01000006.1"/>
</dbReference>
<protein>
    <recommendedName>
        <fullName evidence="4">Conjugal transfer protein</fullName>
    </recommendedName>
</protein>
<dbReference type="EMBL" id="QFAY01000006">
    <property type="protein sequence ID" value="MBP2620467.1"/>
    <property type="molecule type" value="Genomic_DNA"/>
</dbReference>
<gene>
    <name evidence="2" type="ORF">DHL47_03775</name>
</gene>
<comment type="caution">
    <text evidence="2">The sequence shown here is derived from an EMBL/GenBank/DDBJ whole genome shotgun (WGS) entry which is preliminary data.</text>
</comment>
<evidence type="ECO:0008006" key="4">
    <source>
        <dbReference type="Google" id="ProtNLM"/>
    </source>
</evidence>
<evidence type="ECO:0000313" key="3">
    <source>
        <dbReference type="Proteomes" id="UP001519349"/>
    </source>
</evidence>
<feature type="transmembrane region" description="Helical" evidence="1">
    <location>
        <begin position="27"/>
        <end position="47"/>
    </location>
</feature>
<proteinExistence type="predicted"/>
<organism evidence="2 3">
    <name type="scientific">Streptococcus panodentis</name>
    <dbReference type="NCBI Taxonomy" id="1581472"/>
    <lineage>
        <taxon>Bacteria</taxon>
        <taxon>Bacillati</taxon>
        <taxon>Bacillota</taxon>
        <taxon>Bacilli</taxon>
        <taxon>Lactobacillales</taxon>
        <taxon>Streptococcaceae</taxon>
        <taxon>Streptococcus</taxon>
    </lineage>
</organism>
<accession>A0ABS5AV61</accession>